<dbReference type="KEGG" id="manq:L1994_03715"/>
<evidence type="ECO:0000313" key="2">
    <source>
        <dbReference type="Proteomes" id="UP001218895"/>
    </source>
</evidence>
<dbReference type="Pfam" id="PF09920">
    <property type="entry name" value="DUF2150"/>
    <property type="match status" value="1"/>
</dbReference>
<dbReference type="Proteomes" id="UP001218895">
    <property type="component" value="Chromosome"/>
</dbReference>
<accession>A0AAF0FZR5</accession>
<dbReference type="RefSeq" id="WP_278100345.1">
    <property type="nucleotide sequence ID" value="NZ_CP091092.1"/>
</dbReference>
<evidence type="ECO:0000313" key="1">
    <source>
        <dbReference type="EMBL" id="WFN37504.1"/>
    </source>
</evidence>
<protein>
    <submittedName>
        <fullName evidence="1">DUF2150 family protein</fullName>
    </submittedName>
</protein>
<name>A0AAF0FZR5_9EURY</name>
<sequence>MAKKKAEKSEPTSVLYYFYTQERWDNWLKTLLEMSFEEDSESDEMPEGLAALDNFTKDINVSVLKIIKLFQNNSYNSKTALEKLNEVEAIIMGEVPENELFDILQGVQMRFLVLFLSCKKFLNGEIGEGEIKDLVKEGRKTGDSDVEKSLELASTIGAKVLNGESCCGKYLRSDSDDEPILFDDWLVEVDDMGEALKSLKKFDEEFGVGI</sequence>
<reference evidence="1" key="1">
    <citation type="submission" date="2022-01" db="EMBL/GenBank/DDBJ databases">
        <title>Complete genome of Methanomicrobium antiquum DSM 21220.</title>
        <authorList>
            <person name="Chen S.-C."/>
            <person name="You Y.-T."/>
            <person name="Zhou Y.-Z."/>
            <person name="Lai M.-C."/>
        </authorList>
    </citation>
    <scope>NUCLEOTIDE SEQUENCE</scope>
    <source>
        <strain evidence="1">DSM 21220</strain>
    </source>
</reference>
<dbReference type="EMBL" id="CP091092">
    <property type="protein sequence ID" value="WFN37504.1"/>
    <property type="molecule type" value="Genomic_DNA"/>
</dbReference>
<dbReference type="GeneID" id="79949475"/>
<dbReference type="InterPro" id="IPR014518">
    <property type="entry name" value="UCP022079"/>
</dbReference>
<proteinExistence type="predicted"/>
<gene>
    <name evidence="1" type="ORF">L1994_03715</name>
</gene>
<dbReference type="AlphaFoldDB" id="A0AAF0FZR5"/>
<organism evidence="1 2">
    <name type="scientific">Methanomicrobium antiquum</name>
    <dbReference type="NCBI Taxonomy" id="487686"/>
    <lineage>
        <taxon>Archaea</taxon>
        <taxon>Methanobacteriati</taxon>
        <taxon>Methanobacteriota</taxon>
        <taxon>Stenosarchaea group</taxon>
        <taxon>Methanomicrobia</taxon>
        <taxon>Methanomicrobiales</taxon>
        <taxon>Methanomicrobiaceae</taxon>
        <taxon>Methanomicrobium</taxon>
    </lineage>
</organism>
<keyword evidence="2" id="KW-1185">Reference proteome</keyword>